<sequence>MRRLALLLSLAFSFATTALAQEAKPVDPAALAQARIVFERSNAAELGLQVAKAVEDSQRPALERFNPARAAQIGEVIDLIRAEYAKYLPALMDAIVTLHAQRFTAEDLA</sequence>
<name>A0ABS6ILK0_9HYPH</name>
<accession>A0ABS6ILK0</accession>
<dbReference type="EMBL" id="JAHOPB010000001">
    <property type="protein sequence ID" value="MBU8874065.1"/>
    <property type="molecule type" value="Genomic_DNA"/>
</dbReference>
<keyword evidence="1" id="KW-0732">Signal</keyword>
<dbReference type="Proteomes" id="UP000727907">
    <property type="component" value="Unassembled WGS sequence"/>
</dbReference>
<keyword evidence="3" id="KW-1185">Reference proteome</keyword>
<dbReference type="RefSeq" id="WP_216958952.1">
    <property type="nucleotide sequence ID" value="NZ_JAHOPB010000001.1"/>
</dbReference>
<comment type="caution">
    <text evidence="2">The sequence shown here is derived from an EMBL/GenBank/DDBJ whole genome shotgun (WGS) entry which is preliminary data.</text>
</comment>
<reference evidence="2 3" key="1">
    <citation type="submission" date="2021-06" db="EMBL/GenBank/DDBJ databases">
        <authorList>
            <person name="Lee D.H."/>
        </authorList>
    </citation>
    <scope>NUCLEOTIDE SEQUENCE [LARGE SCALE GENOMIC DNA]</scope>
    <source>
        <strain evidence="2 3">MMS21-HV4-11</strain>
    </source>
</reference>
<gene>
    <name evidence="2" type="ORF">KQ910_09835</name>
</gene>
<evidence type="ECO:0000313" key="3">
    <source>
        <dbReference type="Proteomes" id="UP000727907"/>
    </source>
</evidence>
<feature type="chain" id="PRO_5045246437" evidence="1">
    <location>
        <begin position="21"/>
        <end position="109"/>
    </location>
</feature>
<evidence type="ECO:0000256" key="1">
    <source>
        <dbReference type="SAM" id="SignalP"/>
    </source>
</evidence>
<protein>
    <submittedName>
        <fullName evidence="2">Uncharacterized protein</fullName>
    </submittedName>
</protein>
<evidence type="ECO:0000313" key="2">
    <source>
        <dbReference type="EMBL" id="MBU8874065.1"/>
    </source>
</evidence>
<feature type="signal peptide" evidence="1">
    <location>
        <begin position="1"/>
        <end position="20"/>
    </location>
</feature>
<organism evidence="2 3">
    <name type="scientific">Reyranella humidisoli</name>
    <dbReference type="NCBI Taxonomy" id="2849149"/>
    <lineage>
        <taxon>Bacteria</taxon>
        <taxon>Pseudomonadati</taxon>
        <taxon>Pseudomonadota</taxon>
        <taxon>Alphaproteobacteria</taxon>
        <taxon>Hyphomicrobiales</taxon>
        <taxon>Reyranellaceae</taxon>
        <taxon>Reyranella</taxon>
    </lineage>
</organism>
<proteinExistence type="predicted"/>